<proteinExistence type="predicted"/>
<name>A0A068QZ24_9GAMM</name>
<accession>A0A068QZ24</accession>
<sequence>MGFCPVVPVDQNIPCQPIKLAKKGNKDQTFFAHRDGTGLYRIRHGNHVVIVLVIANINAGPVFLSVRRNTFQQLNTKHFMQFAKRTAKSHHMAWIAWSEQTVDTAKNKEQYRKQNNNNSPNNREHSGLLLKGQCITLA</sequence>
<evidence type="ECO:0000313" key="2">
    <source>
        <dbReference type="Proteomes" id="UP000032721"/>
    </source>
</evidence>
<dbReference type="AlphaFoldDB" id="A0A068QZ24"/>
<dbReference type="Proteomes" id="UP000032721">
    <property type="component" value="Chromosome"/>
</dbReference>
<organism evidence="1 2">
    <name type="scientific">Xenorhabdus doucetiae</name>
    <dbReference type="NCBI Taxonomy" id="351671"/>
    <lineage>
        <taxon>Bacteria</taxon>
        <taxon>Pseudomonadati</taxon>
        <taxon>Pseudomonadota</taxon>
        <taxon>Gammaproteobacteria</taxon>
        <taxon>Enterobacterales</taxon>
        <taxon>Morganellaceae</taxon>
        <taxon>Xenorhabdus</taxon>
    </lineage>
</organism>
<dbReference type="EMBL" id="FO704550">
    <property type="protein sequence ID" value="CDG19085.1"/>
    <property type="molecule type" value="Genomic_DNA"/>
</dbReference>
<dbReference type="KEGG" id="xdo:XDD1_3395"/>
<gene>
    <name evidence="1" type="ORF">XDD1_3395</name>
</gene>
<protein>
    <submittedName>
        <fullName evidence="1">Uncharacterized protein</fullName>
    </submittedName>
</protein>
<evidence type="ECO:0000313" key="1">
    <source>
        <dbReference type="EMBL" id="CDG19085.1"/>
    </source>
</evidence>
<dbReference type="HOGENOM" id="CLU_1854443_0_0_6"/>
<reference evidence="1 2" key="1">
    <citation type="submission" date="2013-07" db="EMBL/GenBank/DDBJ databases">
        <authorList>
            <person name="Genoscope - CEA"/>
        </authorList>
    </citation>
    <scope>NUCLEOTIDE SEQUENCE [LARGE SCALE GENOMIC DNA]</scope>
    <source>
        <strain evidence="2">FRM16 / DSM 17909</strain>
    </source>
</reference>